<keyword evidence="2" id="KW-0472">Membrane</keyword>
<accession>A0A3S9WFI2</accession>
<gene>
    <name evidence="3" type="ORF">CVS54_00153</name>
</gene>
<evidence type="ECO:0000313" key="4">
    <source>
        <dbReference type="Proteomes" id="UP000274841"/>
    </source>
</evidence>
<keyword evidence="2" id="KW-0812">Transmembrane</keyword>
<keyword evidence="2" id="KW-1133">Transmembrane helix</keyword>
<name>A0A3S9WFI2_9MICO</name>
<dbReference type="Proteomes" id="UP000274841">
    <property type="component" value="Chromosome"/>
</dbReference>
<reference evidence="3 4" key="1">
    <citation type="submission" date="2018-08" db="EMBL/GenBank/DDBJ databases">
        <title>Microbacterium oxydans strain HG3.</title>
        <authorList>
            <person name="ORTET P."/>
        </authorList>
    </citation>
    <scope>NUCLEOTIDE SEQUENCE [LARGE SCALE GENOMIC DNA]</scope>
    <source>
        <strain evidence="3 4">HG3</strain>
    </source>
</reference>
<protein>
    <submittedName>
        <fullName evidence="3">Uncharacterized protein</fullName>
    </submittedName>
</protein>
<feature type="region of interest" description="Disordered" evidence="1">
    <location>
        <begin position="213"/>
        <end position="278"/>
    </location>
</feature>
<feature type="transmembrane region" description="Helical" evidence="2">
    <location>
        <begin position="55"/>
        <end position="72"/>
    </location>
</feature>
<proteinExistence type="predicted"/>
<dbReference type="KEGG" id="moy:CVS54_00153"/>
<evidence type="ECO:0000256" key="2">
    <source>
        <dbReference type="SAM" id="Phobius"/>
    </source>
</evidence>
<feature type="transmembrane region" description="Helical" evidence="2">
    <location>
        <begin position="84"/>
        <end position="108"/>
    </location>
</feature>
<organism evidence="3 4">
    <name type="scientific">Microbacterium oxydans</name>
    <dbReference type="NCBI Taxonomy" id="82380"/>
    <lineage>
        <taxon>Bacteria</taxon>
        <taxon>Bacillati</taxon>
        <taxon>Actinomycetota</taxon>
        <taxon>Actinomycetes</taxon>
        <taxon>Micrococcales</taxon>
        <taxon>Microbacteriaceae</taxon>
        <taxon>Microbacterium</taxon>
    </lineage>
</organism>
<dbReference type="RefSeq" id="WP_233437358.1">
    <property type="nucleotide sequence ID" value="NZ_CP031422.1"/>
</dbReference>
<feature type="transmembrane region" description="Helical" evidence="2">
    <location>
        <begin position="133"/>
        <end position="157"/>
    </location>
</feature>
<evidence type="ECO:0000313" key="3">
    <source>
        <dbReference type="EMBL" id="AZS38856.1"/>
    </source>
</evidence>
<dbReference type="AlphaFoldDB" id="A0A3S9WFI2"/>
<feature type="transmembrane region" description="Helical" evidence="2">
    <location>
        <begin position="20"/>
        <end position="40"/>
    </location>
</feature>
<evidence type="ECO:0000256" key="1">
    <source>
        <dbReference type="SAM" id="MobiDB-lite"/>
    </source>
</evidence>
<feature type="compositionally biased region" description="Basic and acidic residues" evidence="1">
    <location>
        <begin position="268"/>
        <end position="278"/>
    </location>
</feature>
<dbReference type="EMBL" id="CP031422">
    <property type="protein sequence ID" value="AZS38856.1"/>
    <property type="molecule type" value="Genomic_DNA"/>
</dbReference>
<sequence>MRRTFNVVRLQLINKGTFVWYPLIILAAAVVISIIIYAMIPVDTPKYGGGGQAPLWYFFAIGMSAMTLTFPFSQAMSITRREFFFGTLLTAILGSALMGILFLIGGGIEVATNGYGVNGYVFYLPWLWDAGPLGAFVVYFSLALFFFVLGFTGATIYKSWGSWSCSSWASGWRWCSSASSSWRPGSTCGTTSAPRSWTSGRWDWRCGVSCSPRSSRECRSSRSAGPSPDLPRENTNAATAHPVRSRHRGFRQRIPLASEHGGSNRVPKSRDGHYARCA</sequence>